<name>A0ABN2YCH0_9MICC</name>
<dbReference type="RefSeq" id="WP_344225554.1">
    <property type="nucleotide sequence ID" value="NZ_BAAAQA010000037.1"/>
</dbReference>
<comment type="caution">
    <text evidence="2">The sequence shown here is derived from an EMBL/GenBank/DDBJ whole genome shotgun (WGS) entry which is preliminary data.</text>
</comment>
<dbReference type="PANTHER" id="PTHR33993:SF14">
    <property type="entry name" value="GB|AAF24581.1"/>
    <property type="match status" value="1"/>
</dbReference>
<dbReference type="InterPro" id="IPR052164">
    <property type="entry name" value="Anthracycline_SecMetBiosynth"/>
</dbReference>
<dbReference type="InterPro" id="IPR029068">
    <property type="entry name" value="Glyas_Bleomycin-R_OHBP_Dase"/>
</dbReference>
<evidence type="ECO:0000259" key="1">
    <source>
        <dbReference type="PROSITE" id="PS51819"/>
    </source>
</evidence>
<dbReference type="PANTHER" id="PTHR33993">
    <property type="entry name" value="GLYOXALASE-RELATED"/>
    <property type="match status" value="1"/>
</dbReference>
<sequence length="261" mass="28139">MSTQPTGSPTWIDLGTHDIDGAAAFYGELFGWDFTDQGEDFGHYNMITTNGAPVGGAMSSLMGPEGPTEEPQNPTAWTVYLGTDDIEATLSKVTEQGGKIYYPAMPVGELGSMAIAEDPAGAAFGLWQANQFAGFEFTGKHGSPVWFEAMVSDFDAALPFYRDALGWDTHSMGGEDNEEFRYVTNGKDDAATAGLCDTSAWGDMPPYWRLYIGVDNTDESLEKVKALRGTVLDGPEDSPFGRLATVQDPQGAAFQIIQIQE</sequence>
<dbReference type="PROSITE" id="PS51819">
    <property type="entry name" value="VOC"/>
    <property type="match status" value="2"/>
</dbReference>
<evidence type="ECO:0000313" key="2">
    <source>
        <dbReference type="EMBL" id="GAA2123703.1"/>
    </source>
</evidence>
<dbReference type="InterPro" id="IPR004360">
    <property type="entry name" value="Glyas_Fos-R_dOase_dom"/>
</dbReference>
<protein>
    <submittedName>
        <fullName evidence="2">VOC family protein</fullName>
    </submittedName>
</protein>
<evidence type="ECO:0000313" key="3">
    <source>
        <dbReference type="Proteomes" id="UP001500166"/>
    </source>
</evidence>
<proteinExistence type="predicted"/>
<gene>
    <name evidence="2" type="ORF">GCM10009824_27670</name>
</gene>
<organism evidence="2 3">
    <name type="scientific">Kocuria atrinae</name>
    <dbReference type="NCBI Taxonomy" id="592377"/>
    <lineage>
        <taxon>Bacteria</taxon>
        <taxon>Bacillati</taxon>
        <taxon>Actinomycetota</taxon>
        <taxon>Actinomycetes</taxon>
        <taxon>Micrococcales</taxon>
        <taxon>Micrococcaceae</taxon>
        <taxon>Kocuria</taxon>
    </lineage>
</organism>
<dbReference type="InterPro" id="IPR037523">
    <property type="entry name" value="VOC_core"/>
</dbReference>
<dbReference type="EMBL" id="BAAAQA010000037">
    <property type="protein sequence ID" value="GAA2123703.1"/>
    <property type="molecule type" value="Genomic_DNA"/>
</dbReference>
<keyword evidence="3" id="KW-1185">Reference proteome</keyword>
<feature type="domain" description="VOC" evidence="1">
    <location>
        <begin position="143"/>
        <end position="259"/>
    </location>
</feature>
<accession>A0ABN2YCH0</accession>
<feature type="domain" description="VOC" evidence="1">
    <location>
        <begin position="8"/>
        <end position="129"/>
    </location>
</feature>
<reference evidence="2 3" key="1">
    <citation type="journal article" date="2019" name="Int. J. Syst. Evol. Microbiol.">
        <title>The Global Catalogue of Microorganisms (GCM) 10K type strain sequencing project: providing services to taxonomists for standard genome sequencing and annotation.</title>
        <authorList>
            <consortium name="The Broad Institute Genomics Platform"/>
            <consortium name="The Broad Institute Genome Sequencing Center for Infectious Disease"/>
            <person name="Wu L."/>
            <person name="Ma J."/>
        </authorList>
    </citation>
    <scope>NUCLEOTIDE SEQUENCE [LARGE SCALE GENOMIC DNA]</scope>
    <source>
        <strain evidence="2 3">JCM 15914</strain>
    </source>
</reference>
<dbReference type="Gene3D" id="3.10.180.10">
    <property type="entry name" value="2,3-Dihydroxybiphenyl 1,2-Dioxygenase, domain 1"/>
    <property type="match status" value="2"/>
</dbReference>
<dbReference type="SUPFAM" id="SSF54593">
    <property type="entry name" value="Glyoxalase/Bleomycin resistance protein/Dihydroxybiphenyl dioxygenase"/>
    <property type="match status" value="2"/>
</dbReference>
<dbReference type="CDD" id="cd07247">
    <property type="entry name" value="SgaA_N_like"/>
    <property type="match status" value="2"/>
</dbReference>
<dbReference type="Pfam" id="PF00903">
    <property type="entry name" value="Glyoxalase"/>
    <property type="match status" value="2"/>
</dbReference>
<dbReference type="Proteomes" id="UP001500166">
    <property type="component" value="Unassembled WGS sequence"/>
</dbReference>